<dbReference type="HOGENOM" id="CLU_825657_0_0_6"/>
<evidence type="ECO:0000259" key="3">
    <source>
        <dbReference type="Pfam" id="PF25023"/>
    </source>
</evidence>
<proteinExistence type="predicted"/>
<dbReference type="KEGG" id="psd:DSC_14975"/>
<gene>
    <name evidence="4" type="ordered locus">DSC_14975</name>
</gene>
<dbReference type="STRING" id="1045855.DSC_14975"/>
<organism evidence="4 5">
    <name type="scientific">Pseudoxanthomonas spadix (strain BD-a59)</name>
    <dbReference type="NCBI Taxonomy" id="1045855"/>
    <lineage>
        <taxon>Bacteria</taxon>
        <taxon>Pseudomonadati</taxon>
        <taxon>Pseudomonadota</taxon>
        <taxon>Gammaproteobacteria</taxon>
        <taxon>Lysobacterales</taxon>
        <taxon>Lysobacteraceae</taxon>
        <taxon>Pseudoxanthomonas</taxon>
    </lineage>
</organism>
<dbReference type="Gene3D" id="2.180.10.10">
    <property type="entry name" value="RHS repeat-associated core"/>
    <property type="match status" value="1"/>
</dbReference>
<evidence type="ECO:0000256" key="2">
    <source>
        <dbReference type="SAM" id="MobiDB-lite"/>
    </source>
</evidence>
<dbReference type="Pfam" id="PF25023">
    <property type="entry name" value="TEN_YD-shell"/>
    <property type="match status" value="1"/>
</dbReference>
<feature type="compositionally biased region" description="Low complexity" evidence="2">
    <location>
        <begin position="271"/>
        <end position="281"/>
    </location>
</feature>
<dbReference type="PANTHER" id="PTHR32305:SF15">
    <property type="entry name" value="PROTEIN RHSA-RELATED"/>
    <property type="match status" value="1"/>
</dbReference>
<reference evidence="4 5" key="1">
    <citation type="journal article" date="2012" name="J. Bacteriol.">
        <title>Complete Genome Sequence of the BTEX-Degrading Bacterium Pseudoxanthomonas spadix BD-a59.</title>
        <authorList>
            <person name="Lee S.H."/>
            <person name="Jin H.M."/>
            <person name="Lee H.J."/>
            <person name="Kim J.M."/>
            <person name="Jeon C.O."/>
        </authorList>
    </citation>
    <scope>NUCLEOTIDE SEQUENCE [LARGE SCALE GENOMIC DNA]</scope>
    <source>
        <strain evidence="4 5">BD-a59</strain>
    </source>
</reference>
<dbReference type="EMBL" id="CP003093">
    <property type="protein sequence ID" value="AER57639.1"/>
    <property type="molecule type" value="Genomic_DNA"/>
</dbReference>
<evidence type="ECO:0000313" key="5">
    <source>
        <dbReference type="Proteomes" id="UP000005870"/>
    </source>
</evidence>
<dbReference type="AlphaFoldDB" id="G7UVH8"/>
<accession>G7UVH8</accession>
<dbReference type="eggNOG" id="COG3209">
    <property type="taxonomic scope" value="Bacteria"/>
</dbReference>
<dbReference type="PANTHER" id="PTHR32305">
    <property type="match status" value="1"/>
</dbReference>
<evidence type="ECO:0000256" key="1">
    <source>
        <dbReference type="ARBA" id="ARBA00022737"/>
    </source>
</evidence>
<feature type="domain" description="Teneurin-like YD-shell" evidence="3">
    <location>
        <begin position="18"/>
        <end position="124"/>
    </location>
</feature>
<dbReference type="InterPro" id="IPR056823">
    <property type="entry name" value="TEN-like_YD-shell"/>
</dbReference>
<name>G7UVH8_PSEUP</name>
<protein>
    <submittedName>
        <fullName evidence="4">Wall-associated protein</fullName>
    </submittedName>
</protein>
<keyword evidence="1" id="KW-0677">Repeat</keyword>
<sequence>MYEERSGKGNFEHIYLGGSLLATRNSGVIKYQHTDALGSPVAVTDTAAQVIERTQYEPYGAAIGKTVDGVGYTGHVMDGPTGLTYMQQRYYDPSIGRFLSVDPVTAYSNPVGAFNRYWYANNNPYKFTDPDGRFVQALWGAPVGAIVEIAAQKIANPGQPINWRSVGVSAAVGAVSGGVASVARVAAIRGTVTVGKAVTATNAAVGAAGSAMDSAVNGESISAGKMALAAATNGGLSLAAGLAEAKGVLAEKMASGSPTSPQGIGDHILRTTQSAGGSTASTSAVQGAASAGGRVVDIAKETAVSAAQKKAEERIK</sequence>
<evidence type="ECO:0000313" key="4">
    <source>
        <dbReference type="EMBL" id="AER57639.1"/>
    </source>
</evidence>
<dbReference type="InterPro" id="IPR022385">
    <property type="entry name" value="Rhs_assc_core"/>
</dbReference>
<keyword evidence="5" id="KW-1185">Reference proteome</keyword>
<feature type="region of interest" description="Disordered" evidence="2">
    <location>
        <begin position="253"/>
        <end position="281"/>
    </location>
</feature>
<dbReference type="Proteomes" id="UP000005870">
    <property type="component" value="Chromosome"/>
</dbReference>
<dbReference type="NCBIfam" id="TIGR03696">
    <property type="entry name" value="Rhs_assc_core"/>
    <property type="match status" value="1"/>
</dbReference>
<dbReference type="InterPro" id="IPR050708">
    <property type="entry name" value="T6SS_VgrG/RHS"/>
</dbReference>